<dbReference type="InterPro" id="IPR050523">
    <property type="entry name" value="AKR_Detox_Biosynth"/>
</dbReference>
<dbReference type="PANTHER" id="PTHR43364:SF1">
    <property type="entry name" value="OXIDOREDUCTASE YDHF"/>
    <property type="match status" value="1"/>
</dbReference>
<dbReference type="Proteomes" id="UP000220828">
    <property type="component" value="Unassembled WGS sequence"/>
</dbReference>
<dbReference type="OMA" id="VVYAWVM"/>
<gene>
    <name evidence="2" type="ORF">B0A77_12215</name>
</gene>
<dbReference type="AlphaFoldDB" id="A0A2H3KP51"/>
<dbReference type="EMBL" id="PCMW01000078">
    <property type="protein sequence ID" value="PDS22829.1"/>
    <property type="molecule type" value="Genomic_DNA"/>
</dbReference>
<comment type="caution">
    <text evidence="2">The sequence shown here is derived from an EMBL/GenBank/DDBJ whole genome shotgun (WGS) entry which is preliminary data.</text>
</comment>
<dbReference type="GO" id="GO:0005829">
    <property type="term" value="C:cytosol"/>
    <property type="evidence" value="ECO:0007669"/>
    <property type="project" value="TreeGrafter"/>
</dbReference>
<dbReference type="Gene3D" id="3.20.20.100">
    <property type="entry name" value="NADP-dependent oxidoreductase domain"/>
    <property type="match status" value="1"/>
</dbReference>
<dbReference type="PANTHER" id="PTHR43364">
    <property type="entry name" value="NADH-SPECIFIC METHYLGLYOXAL REDUCTASE-RELATED"/>
    <property type="match status" value="1"/>
</dbReference>
<evidence type="ECO:0000259" key="1">
    <source>
        <dbReference type="Pfam" id="PF00248"/>
    </source>
</evidence>
<protein>
    <submittedName>
        <fullName evidence="2">Aldo/keto reductase</fullName>
    </submittedName>
</protein>
<dbReference type="OrthoDB" id="9773828at2"/>
<dbReference type="InterPro" id="IPR023210">
    <property type="entry name" value="NADP_OxRdtase_dom"/>
</dbReference>
<organism evidence="2 3">
    <name type="scientific">Flavobacterium branchiophilum</name>
    <dbReference type="NCBI Taxonomy" id="55197"/>
    <lineage>
        <taxon>Bacteria</taxon>
        <taxon>Pseudomonadati</taxon>
        <taxon>Bacteroidota</taxon>
        <taxon>Flavobacteriia</taxon>
        <taxon>Flavobacteriales</taxon>
        <taxon>Flavobacteriaceae</taxon>
        <taxon>Flavobacterium</taxon>
    </lineage>
</organism>
<dbReference type="Pfam" id="PF00248">
    <property type="entry name" value="Aldo_ket_red"/>
    <property type="match status" value="1"/>
</dbReference>
<evidence type="ECO:0000313" key="2">
    <source>
        <dbReference type="EMBL" id="PDS22829.1"/>
    </source>
</evidence>
<sequence>MKKPISKLVAGTMTWGAWGKNWNTNQMIDMLHTCLEHNISTFDHADIYGSYTTEAAFGKAFSESKINREKLQFISKCGIQLAAENRKTIVKHYDYSAHHIIQSVENSLQNLQTDYLDVLLLHRPSPLMQPDEIANAIQKLQTEGKIISFGVSNFTDWQTQLIASKIPVEYNQIQFSASHIAPMLDGSLTYMQAQNIVPMAWNPLGSVLQGTDDTSIRLSLFVTQLAKKYHTTPDVILLAWILKHPAAIIPVLGTTTPSRIQAAVLALQIELELEDWFHIWEHNIGKNVP</sequence>
<reference evidence="2 3" key="1">
    <citation type="submission" date="2017-09" db="EMBL/GenBank/DDBJ databases">
        <title>Whole genomes of Flavobacteriaceae.</title>
        <authorList>
            <person name="Stine C."/>
            <person name="Li C."/>
            <person name="Tadesse D."/>
        </authorList>
    </citation>
    <scope>NUCLEOTIDE SEQUENCE [LARGE SCALE GENOMIC DNA]</scope>
    <source>
        <strain evidence="2 3">ATCC 35036</strain>
    </source>
</reference>
<proteinExistence type="predicted"/>
<accession>A0A2H3KP51</accession>
<dbReference type="RefSeq" id="WP_014085342.1">
    <property type="nucleotide sequence ID" value="NZ_CBCSFI010000057.1"/>
</dbReference>
<dbReference type="SUPFAM" id="SSF51430">
    <property type="entry name" value="NAD(P)-linked oxidoreductase"/>
    <property type="match status" value="1"/>
</dbReference>
<dbReference type="InterPro" id="IPR036812">
    <property type="entry name" value="NAD(P)_OxRdtase_dom_sf"/>
</dbReference>
<feature type="domain" description="NADP-dependent oxidoreductase" evidence="1">
    <location>
        <begin position="7"/>
        <end position="282"/>
    </location>
</feature>
<name>A0A2H3KP51_9FLAO</name>
<evidence type="ECO:0000313" key="3">
    <source>
        <dbReference type="Proteomes" id="UP000220828"/>
    </source>
</evidence>